<dbReference type="InterPro" id="IPR036068">
    <property type="entry name" value="Nicotinate_pribotase-like_C"/>
</dbReference>
<dbReference type="PANTHER" id="PTHR43816">
    <property type="entry name" value="NICOTINAMIDE PHOSPHORIBOSYLTRANSFERASE"/>
    <property type="match status" value="1"/>
</dbReference>
<dbReference type="EMBL" id="CAMXCT010003334">
    <property type="protein sequence ID" value="CAI4003782.1"/>
    <property type="molecule type" value="Genomic_DNA"/>
</dbReference>
<dbReference type="Pfam" id="PF04095">
    <property type="entry name" value="NAPRTase"/>
    <property type="match status" value="1"/>
</dbReference>
<keyword evidence="2" id="KW-0662">Pyridine nucleotide biosynthesis</keyword>
<evidence type="ECO:0000313" key="13">
    <source>
        <dbReference type="EMBL" id="CAL1157157.1"/>
    </source>
</evidence>
<sequence>MADLSHIFESLKELSAEDGTVGVERLKHVLVKIGMQDADAKSVMNVLQTSEGRVNLNDFAAWVSLKPQMSVAWNDNIILATDSYKFSHWKQYPPGTEYVYSYFESRGCERKEWNEVAFFGLQYFLKRYLLGQVITQAKIDEAVTMCSEHFIGDGLFYKEGFQYILEKHGGKLPISIKAIPEGMVVPTKTALFTMVNTDPKCYWLTNFLETLLVQVWYPMTVCTNSRYQKLSIHKALAETGNEDWGIPGGSCFKLHDFGFRGVSSVESAALGGAAHLVNFLGTDTVAALLCCRRYYHATKAAGHSIPASEHSTITSWGVEHEVDAMKNMLLQYPSGLVACVSDSFDVFKACREYWGDELKELIKGRISGDSWGRLVVRPDSGDPTETCVQIVTILCQQFQEDVITTKTGHRLLPPYIRVIQGDGVDYESVPKILGALKDAGFAADNMVFGSGGALLQKLNRDTFKCAFKCSEITVNGQAREVFKDPITDKGKASKKGRLTVQRAEETQGREEDRYKPRQDENGIAGGEGFLHYSADGKFVTVASGQGDPSKDLLVEVFRDGVLLKDWTLQEIRARADIANGLEVGSPKKQEKDLKEHKVHVKHNHHHHHHHHHRSDPAHFKLGQKHSTPPVSDPTRVFYESLLDEKPDSPIAIKYCVEHGTLTPELHKPTVKKYVSLLKKGVISTGKKMPVPKAR</sequence>
<dbReference type="EMBL" id="CAMXCT030003334">
    <property type="protein sequence ID" value="CAL4791094.1"/>
    <property type="molecule type" value="Genomic_DNA"/>
</dbReference>
<dbReference type="NCBIfam" id="NF006629">
    <property type="entry name" value="PRK09198.1"/>
    <property type="match status" value="1"/>
</dbReference>
<dbReference type="Proteomes" id="UP001152797">
    <property type="component" value="Unassembled WGS sequence"/>
</dbReference>
<dbReference type="InterPro" id="IPR016471">
    <property type="entry name" value="Nicotinamide_PRibTrfase"/>
</dbReference>
<dbReference type="AlphaFoldDB" id="A0A9P1D741"/>
<feature type="region of interest" description="Disordered" evidence="9">
    <location>
        <begin position="485"/>
        <end position="526"/>
    </location>
</feature>
<name>A0A9P1D741_9DINO</name>
<evidence type="ECO:0000256" key="3">
    <source>
        <dbReference type="ARBA" id="ARBA00022676"/>
    </source>
</evidence>
<gene>
    <name evidence="12" type="ORF">C1SCF055_LOCUS29622</name>
</gene>
<dbReference type="GO" id="GO:0047280">
    <property type="term" value="F:nicotinamide phosphoribosyltransferase activity"/>
    <property type="evidence" value="ECO:0007669"/>
    <property type="project" value="UniProtKB-EC"/>
</dbReference>
<keyword evidence="15" id="KW-1185">Reference proteome</keyword>
<accession>A0A9P1D741</accession>
<comment type="catalytic activity">
    <reaction evidence="8">
        <text>beta-nicotinamide D-ribonucleotide + diphosphate = 5-phospho-alpha-D-ribose 1-diphosphate + nicotinamide + H(+)</text>
        <dbReference type="Rhea" id="RHEA:16149"/>
        <dbReference type="ChEBI" id="CHEBI:14649"/>
        <dbReference type="ChEBI" id="CHEBI:15378"/>
        <dbReference type="ChEBI" id="CHEBI:17154"/>
        <dbReference type="ChEBI" id="CHEBI:33019"/>
        <dbReference type="ChEBI" id="CHEBI:58017"/>
        <dbReference type="EC" id="2.4.2.12"/>
    </reaction>
    <physiologicalReaction direction="right-to-left" evidence="8">
        <dbReference type="Rhea" id="RHEA:16151"/>
    </physiologicalReaction>
</comment>
<dbReference type="EC" id="2.4.2.12" evidence="6"/>
<protein>
    <recommendedName>
        <fullName evidence="7">Nicotinamide phosphoribosyltransferase</fullName>
        <ecNumber evidence="6">2.4.2.12</ecNumber>
    </recommendedName>
</protein>
<feature type="domain" description="Nicotinamide phosphoribosyltransferase N-terminal" evidence="11">
    <location>
        <begin position="76"/>
        <end position="176"/>
    </location>
</feature>
<dbReference type="Gene3D" id="3.20.20.70">
    <property type="entry name" value="Aldolase class I"/>
    <property type="match status" value="1"/>
</dbReference>
<evidence type="ECO:0000256" key="4">
    <source>
        <dbReference type="ARBA" id="ARBA00022679"/>
    </source>
</evidence>
<evidence type="ECO:0000313" key="15">
    <source>
        <dbReference type="Proteomes" id="UP001152797"/>
    </source>
</evidence>
<dbReference type="SUPFAM" id="SSF51690">
    <property type="entry name" value="Nicotinate/Quinolinate PRTase C-terminal domain-like"/>
    <property type="match status" value="1"/>
</dbReference>
<evidence type="ECO:0000256" key="7">
    <source>
        <dbReference type="ARBA" id="ARBA00035036"/>
    </source>
</evidence>
<evidence type="ECO:0000256" key="6">
    <source>
        <dbReference type="ARBA" id="ARBA00035024"/>
    </source>
</evidence>
<evidence type="ECO:0000313" key="14">
    <source>
        <dbReference type="EMBL" id="CAL4791094.1"/>
    </source>
</evidence>
<organism evidence="12">
    <name type="scientific">Cladocopium goreaui</name>
    <dbReference type="NCBI Taxonomy" id="2562237"/>
    <lineage>
        <taxon>Eukaryota</taxon>
        <taxon>Sar</taxon>
        <taxon>Alveolata</taxon>
        <taxon>Dinophyceae</taxon>
        <taxon>Suessiales</taxon>
        <taxon>Symbiodiniaceae</taxon>
        <taxon>Cladocopium</taxon>
    </lineage>
</organism>
<feature type="compositionally biased region" description="Basic and acidic residues" evidence="9">
    <location>
        <begin position="502"/>
        <end position="520"/>
    </location>
</feature>
<reference evidence="12" key="1">
    <citation type="submission" date="2022-10" db="EMBL/GenBank/DDBJ databases">
        <authorList>
            <person name="Chen Y."/>
            <person name="Dougan E. K."/>
            <person name="Chan C."/>
            <person name="Rhodes N."/>
            <person name="Thang M."/>
        </authorList>
    </citation>
    <scope>NUCLEOTIDE SEQUENCE</scope>
</reference>
<evidence type="ECO:0000313" key="12">
    <source>
        <dbReference type="EMBL" id="CAI4003782.1"/>
    </source>
</evidence>
<dbReference type="InterPro" id="IPR013785">
    <property type="entry name" value="Aldolase_TIM"/>
</dbReference>
<comment type="pathway">
    <text evidence="5">Cofactor biosynthesis; NAD(+) biosynthesis; nicotinamide D-ribonucleotide from 5-phospho-alpha-D-ribose 1-diphosphate and nicotinamide: step 1/1.</text>
</comment>
<evidence type="ECO:0000256" key="8">
    <source>
        <dbReference type="ARBA" id="ARBA00047835"/>
    </source>
</evidence>
<feature type="domain" description="Nicotinate/nicotinamide phosphoribosyltransferase" evidence="10">
    <location>
        <begin position="252"/>
        <end position="501"/>
    </location>
</feature>
<dbReference type="PANTHER" id="PTHR43816:SF1">
    <property type="entry name" value="NICOTINAMIDE PHOSPHORIBOSYLTRANSFERASE"/>
    <property type="match status" value="1"/>
</dbReference>
<evidence type="ECO:0000256" key="9">
    <source>
        <dbReference type="SAM" id="MobiDB-lite"/>
    </source>
</evidence>
<reference evidence="13" key="2">
    <citation type="submission" date="2024-04" db="EMBL/GenBank/DDBJ databases">
        <authorList>
            <person name="Chen Y."/>
            <person name="Shah S."/>
            <person name="Dougan E. K."/>
            <person name="Thang M."/>
            <person name="Chan C."/>
        </authorList>
    </citation>
    <scope>NUCLEOTIDE SEQUENCE [LARGE SCALE GENOMIC DNA]</scope>
</reference>
<dbReference type="InterPro" id="IPR041529">
    <property type="entry name" value="DUF5598"/>
</dbReference>
<keyword evidence="3 14" id="KW-0328">Glycosyltransferase</keyword>
<evidence type="ECO:0000256" key="1">
    <source>
        <dbReference type="ARBA" id="ARBA00010897"/>
    </source>
</evidence>
<dbReference type="GO" id="GO:0009435">
    <property type="term" value="P:NAD+ biosynthetic process"/>
    <property type="evidence" value="ECO:0007669"/>
    <property type="project" value="InterPro"/>
</dbReference>
<evidence type="ECO:0000256" key="5">
    <source>
        <dbReference type="ARBA" id="ARBA00035007"/>
    </source>
</evidence>
<keyword evidence="4" id="KW-0808">Transferase</keyword>
<comment type="caution">
    <text evidence="12">The sequence shown here is derived from an EMBL/GenBank/DDBJ whole genome shotgun (WGS) entry which is preliminary data.</text>
</comment>
<dbReference type="Pfam" id="PF18127">
    <property type="entry name" value="NAMPT_N"/>
    <property type="match status" value="1"/>
</dbReference>
<dbReference type="InterPro" id="IPR041525">
    <property type="entry name" value="N/Namide_PRibTrfase"/>
</dbReference>
<dbReference type="CDD" id="cd01569">
    <property type="entry name" value="PBEF_like"/>
    <property type="match status" value="1"/>
</dbReference>
<comment type="similarity">
    <text evidence="1">Belongs to the NAPRTase family.</text>
</comment>
<dbReference type="EMBL" id="CAMXCT020003334">
    <property type="protein sequence ID" value="CAL1157157.1"/>
    <property type="molecule type" value="Genomic_DNA"/>
</dbReference>
<proteinExistence type="inferred from homology"/>
<dbReference type="OrthoDB" id="193380at2759"/>
<evidence type="ECO:0000259" key="11">
    <source>
        <dbReference type="Pfam" id="PF18127"/>
    </source>
</evidence>
<evidence type="ECO:0000256" key="2">
    <source>
        <dbReference type="ARBA" id="ARBA00022642"/>
    </source>
</evidence>
<evidence type="ECO:0000259" key="10">
    <source>
        <dbReference type="Pfam" id="PF04095"/>
    </source>
</evidence>